<dbReference type="Proteomes" id="UP001595752">
    <property type="component" value="Unassembled WGS sequence"/>
</dbReference>
<keyword evidence="10" id="KW-1133">Transmembrane helix</keyword>
<evidence type="ECO:0000256" key="13">
    <source>
        <dbReference type="ARBA" id="ARBA00023316"/>
    </source>
</evidence>
<evidence type="ECO:0000256" key="10">
    <source>
        <dbReference type="ARBA" id="ARBA00022989"/>
    </source>
</evidence>
<dbReference type="InterPro" id="IPR001460">
    <property type="entry name" value="PCN-bd_Tpept"/>
</dbReference>
<dbReference type="InterPro" id="IPR001264">
    <property type="entry name" value="Glyco_trans_51"/>
</dbReference>
<evidence type="ECO:0000256" key="8">
    <source>
        <dbReference type="ARBA" id="ARBA00022960"/>
    </source>
</evidence>
<name>A0ABV8B7K3_9BACI</name>
<dbReference type="SUPFAM" id="SSF56601">
    <property type="entry name" value="beta-lactamase/transpeptidase-like"/>
    <property type="match status" value="1"/>
</dbReference>
<dbReference type="SUPFAM" id="SSF53955">
    <property type="entry name" value="Lysozyme-like"/>
    <property type="match status" value="1"/>
</dbReference>
<dbReference type="RefSeq" id="WP_377918531.1">
    <property type="nucleotide sequence ID" value="NZ_JBHRZT010000072.1"/>
</dbReference>
<dbReference type="Gene3D" id="3.40.710.10">
    <property type="entry name" value="DD-peptidase/beta-lactamase superfamily"/>
    <property type="match status" value="1"/>
</dbReference>
<dbReference type="EMBL" id="JBHRZT010000072">
    <property type="protein sequence ID" value="MFC3886163.1"/>
    <property type="molecule type" value="Genomic_DNA"/>
</dbReference>
<evidence type="ECO:0000256" key="1">
    <source>
        <dbReference type="ARBA" id="ARBA00022475"/>
    </source>
</evidence>
<dbReference type="InterPro" id="IPR050396">
    <property type="entry name" value="Glycosyltr_51/Transpeptidase"/>
</dbReference>
<organism evidence="19 20">
    <name type="scientific">Bacillus songklensis</name>
    <dbReference type="NCBI Taxonomy" id="1069116"/>
    <lineage>
        <taxon>Bacteria</taxon>
        <taxon>Bacillati</taxon>
        <taxon>Bacillota</taxon>
        <taxon>Bacilli</taxon>
        <taxon>Bacillales</taxon>
        <taxon>Bacillaceae</taxon>
        <taxon>Bacillus</taxon>
    </lineage>
</organism>
<dbReference type="NCBIfam" id="TIGR02074">
    <property type="entry name" value="PBP_1a_fam"/>
    <property type="match status" value="1"/>
</dbReference>
<reference evidence="20" key="1">
    <citation type="journal article" date="2019" name="Int. J. Syst. Evol. Microbiol.">
        <title>The Global Catalogue of Microorganisms (GCM) 10K type strain sequencing project: providing services to taxonomists for standard genome sequencing and annotation.</title>
        <authorList>
            <consortium name="The Broad Institute Genomics Platform"/>
            <consortium name="The Broad Institute Genome Sequencing Center for Infectious Disease"/>
            <person name="Wu L."/>
            <person name="Ma J."/>
        </authorList>
    </citation>
    <scope>NUCLEOTIDE SEQUENCE [LARGE SCALE GENOMIC DNA]</scope>
    <source>
        <strain evidence="20">CCUG 61889</strain>
    </source>
</reference>
<dbReference type="Gene3D" id="1.10.3810.10">
    <property type="entry name" value="Biosynthetic peptidoglycan transglycosylase-like"/>
    <property type="match status" value="1"/>
</dbReference>
<evidence type="ECO:0000313" key="20">
    <source>
        <dbReference type="Proteomes" id="UP001595752"/>
    </source>
</evidence>
<evidence type="ECO:0000256" key="5">
    <source>
        <dbReference type="ARBA" id="ARBA00022679"/>
    </source>
</evidence>
<keyword evidence="20" id="KW-1185">Reference proteome</keyword>
<gene>
    <name evidence="19" type="ORF">ACFOU2_22820</name>
</gene>
<comment type="catalytic activity">
    <reaction evidence="15">
        <text>[GlcNAc-(1-&gt;4)-Mur2Ac(oyl-L-Ala-gamma-D-Glu-L-Lys-D-Ala-D-Ala)](n)-di-trans,octa-cis-undecaprenyl diphosphate + beta-D-GlcNAc-(1-&gt;4)-Mur2Ac(oyl-L-Ala-gamma-D-Glu-L-Lys-D-Ala-D-Ala)-di-trans,octa-cis-undecaprenyl diphosphate = [GlcNAc-(1-&gt;4)-Mur2Ac(oyl-L-Ala-gamma-D-Glu-L-Lys-D-Ala-D-Ala)](n+1)-di-trans,octa-cis-undecaprenyl diphosphate + di-trans,octa-cis-undecaprenyl diphosphate + H(+)</text>
        <dbReference type="Rhea" id="RHEA:23708"/>
        <dbReference type="Rhea" id="RHEA-COMP:9602"/>
        <dbReference type="Rhea" id="RHEA-COMP:9603"/>
        <dbReference type="ChEBI" id="CHEBI:15378"/>
        <dbReference type="ChEBI" id="CHEBI:58405"/>
        <dbReference type="ChEBI" id="CHEBI:60033"/>
        <dbReference type="ChEBI" id="CHEBI:78435"/>
        <dbReference type="EC" id="2.4.99.28"/>
    </reaction>
</comment>
<keyword evidence="12" id="KW-0511">Multifunctional enzyme</keyword>
<dbReference type="InterPro" id="IPR036950">
    <property type="entry name" value="PBP_transglycosylase"/>
</dbReference>
<comment type="catalytic activity">
    <reaction evidence="14">
        <text>Preferential cleavage: (Ac)2-L-Lys-D-Ala-|-D-Ala. Also transpeptidation of peptidyl-alanyl moieties that are N-acyl substituents of D-alanine.</text>
        <dbReference type="EC" id="3.4.16.4"/>
    </reaction>
</comment>
<keyword evidence="16" id="KW-0732">Signal</keyword>
<dbReference type="EC" id="2.4.-.-" evidence="19"/>
<accession>A0ABV8B7K3</accession>
<evidence type="ECO:0000256" key="15">
    <source>
        <dbReference type="ARBA" id="ARBA00049902"/>
    </source>
</evidence>
<evidence type="ECO:0000256" key="6">
    <source>
        <dbReference type="ARBA" id="ARBA00022692"/>
    </source>
</evidence>
<evidence type="ECO:0000256" key="16">
    <source>
        <dbReference type="SAM" id="SignalP"/>
    </source>
</evidence>
<feature type="chain" id="PRO_5046438144" evidence="16">
    <location>
        <begin position="20"/>
        <end position="599"/>
    </location>
</feature>
<evidence type="ECO:0000256" key="3">
    <source>
        <dbReference type="ARBA" id="ARBA00022670"/>
    </source>
</evidence>
<feature type="domain" description="Penicillin-binding protein transpeptidase" evidence="17">
    <location>
        <begin position="320"/>
        <end position="594"/>
    </location>
</feature>
<evidence type="ECO:0000256" key="11">
    <source>
        <dbReference type="ARBA" id="ARBA00023136"/>
    </source>
</evidence>
<keyword evidence="8" id="KW-0133">Cell shape</keyword>
<feature type="domain" description="Glycosyl transferase family 51" evidence="18">
    <location>
        <begin position="50"/>
        <end position="225"/>
    </location>
</feature>
<keyword evidence="11" id="KW-0472">Membrane</keyword>
<keyword evidence="1" id="KW-1003">Cell membrane</keyword>
<feature type="signal peptide" evidence="16">
    <location>
        <begin position="1"/>
        <end position="19"/>
    </location>
</feature>
<evidence type="ECO:0000259" key="17">
    <source>
        <dbReference type="Pfam" id="PF00905"/>
    </source>
</evidence>
<comment type="caution">
    <text evidence="19">The sequence shown here is derived from an EMBL/GenBank/DDBJ whole genome shotgun (WGS) entry which is preliminary data.</text>
</comment>
<dbReference type="InterPro" id="IPR012338">
    <property type="entry name" value="Beta-lactam/transpept-like"/>
</dbReference>
<dbReference type="PANTHER" id="PTHR32282">
    <property type="entry name" value="BINDING PROTEIN TRANSPEPTIDASE, PUTATIVE-RELATED"/>
    <property type="match status" value="1"/>
</dbReference>
<keyword evidence="6" id="KW-0812">Transmembrane</keyword>
<evidence type="ECO:0000256" key="4">
    <source>
        <dbReference type="ARBA" id="ARBA00022676"/>
    </source>
</evidence>
<keyword evidence="13" id="KW-0961">Cell wall biogenesis/degradation</keyword>
<dbReference type="GO" id="GO:0016757">
    <property type="term" value="F:glycosyltransferase activity"/>
    <property type="evidence" value="ECO:0007669"/>
    <property type="project" value="UniProtKB-KW"/>
</dbReference>
<dbReference type="PANTHER" id="PTHR32282:SF32">
    <property type="entry name" value="PENICILLIN-BINDING PROTEIN 2A"/>
    <property type="match status" value="1"/>
</dbReference>
<keyword evidence="2" id="KW-0121">Carboxypeptidase</keyword>
<keyword evidence="7" id="KW-0378">Hydrolase</keyword>
<evidence type="ECO:0000256" key="9">
    <source>
        <dbReference type="ARBA" id="ARBA00022984"/>
    </source>
</evidence>
<keyword evidence="5 19" id="KW-0808">Transferase</keyword>
<evidence type="ECO:0000259" key="18">
    <source>
        <dbReference type="Pfam" id="PF00912"/>
    </source>
</evidence>
<dbReference type="InterPro" id="IPR023346">
    <property type="entry name" value="Lysozyme-like_dom_sf"/>
</dbReference>
<evidence type="ECO:0000256" key="7">
    <source>
        <dbReference type="ARBA" id="ARBA00022801"/>
    </source>
</evidence>
<dbReference type="PROSITE" id="PS51257">
    <property type="entry name" value="PROKAR_LIPOPROTEIN"/>
    <property type="match status" value="1"/>
</dbReference>
<protein>
    <submittedName>
        <fullName evidence="19">Transglycosylase domain-containing protein</fullName>
        <ecNumber evidence="19">2.4.-.-</ecNumber>
    </submittedName>
</protein>
<keyword evidence="3" id="KW-0645">Protease</keyword>
<dbReference type="Pfam" id="PF00905">
    <property type="entry name" value="Transpeptidase"/>
    <property type="match status" value="1"/>
</dbReference>
<proteinExistence type="predicted"/>
<evidence type="ECO:0000256" key="12">
    <source>
        <dbReference type="ARBA" id="ARBA00023268"/>
    </source>
</evidence>
<keyword evidence="9" id="KW-0573">Peptidoglycan synthesis</keyword>
<evidence type="ECO:0000313" key="19">
    <source>
        <dbReference type="EMBL" id="MFC3886163.1"/>
    </source>
</evidence>
<sequence length="599" mass="66953">MRKLAAYVVLLSLSLSLFTACSFSDIKDLNELDAKKLLTAESTVVYDGQGDVLDELYKTVPRKNVTLDELPDYAKMAFVVTEDKRFYHHFGVDIRGIFRAVATNIVERRKAEGASTITQQLVRNLYLTREKTIQRKIGEMVMAVALERKLTKDEILELYVNQIYFGSGVYGIGAASKLYFDKEPEDLTISEAALLAGLPKAPSKYSPANNVEQAEKRRNVVLNLMYKNNVISQEELRKAKDEEIRVPSVTIKEPSPYQSFIDYVVKEAKDQYNITEEQLYRGGYKIHTGFQEELQAAINDAANDYRFPEDRSDQKVEVGIAAVAPESGLIQALYGGRDYTPKGLNHAVIPYQPGSAIKPLAVYAPALETNEWSRSSTLIDEPKTFNDYKPENYHEHYFGEVSMEEAVARSLNIPAVSLLNEIGVDQGFDFIEESGIDLKEDDKNLALALGGTATGISPLQFAQAYTTFANGGIMNEARAIERVIKPDGQTESHKRSKQLMTAENAQEMTDILRSVVEEPYGTGRKARSYETKVAGKTGTTQLSETNREANKDAWFVGYTENTVMAIHVGFDRPDDQHYLKSSGGDAPAKMFRLIINKAQ</sequence>
<dbReference type="Pfam" id="PF00912">
    <property type="entry name" value="Transgly"/>
    <property type="match status" value="1"/>
</dbReference>
<evidence type="ECO:0000256" key="14">
    <source>
        <dbReference type="ARBA" id="ARBA00034000"/>
    </source>
</evidence>
<keyword evidence="4 19" id="KW-0328">Glycosyltransferase</keyword>
<evidence type="ECO:0000256" key="2">
    <source>
        <dbReference type="ARBA" id="ARBA00022645"/>
    </source>
</evidence>